<dbReference type="GeneID" id="80518601"/>
<organism evidence="2">
    <name type="scientific">Tupanvirus soda lake</name>
    <dbReference type="NCBI Taxonomy" id="2126985"/>
    <lineage>
        <taxon>Viruses</taxon>
        <taxon>Varidnaviria</taxon>
        <taxon>Bamfordvirae</taxon>
        <taxon>Nucleocytoviricota</taxon>
        <taxon>Megaviricetes</taxon>
        <taxon>Imitervirales</taxon>
        <taxon>Mimiviridae</taxon>
        <taxon>Megamimivirinae</taxon>
        <taxon>Tupanvirus</taxon>
        <taxon>Tupanvirus salinum</taxon>
    </lineage>
</organism>
<dbReference type="RefSeq" id="YP_010781837.1">
    <property type="nucleotide sequence ID" value="NC_075039.1"/>
</dbReference>
<dbReference type="EMBL" id="KY523104">
    <property type="protein sequence ID" value="QKU35180.1"/>
    <property type="molecule type" value="Genomic_DNA"/>
</dbReference>
<sequence length="392" mass="45453">MFIFNKLKKEQEYMLLPQKDHLGTHKPQNIKSSEIISPESTKSENSQFVDSKNITQVVPNSNEITYEIFIQACGKLSTADLTTYLVNINKKKIREYIEIFLKNNENPSSTILNSFLYLYPKTIFHITGTNNFNSFFPHIKKQIDPNIVNEFNRTFMYYLTIESIINVLESDMVINVNHLDIIGSTFVTAYARYNKVITLLQFKKLVACLTVRNYNFNNVCVNGRSIFNIPMNSSDVVNQCDQLKILIENPEINITKEITWLKLLLKNLHMSYKHYAHYKCILTCIIKRKDSASFLFNVGIQCFSCNSEEDLAILCVLISEISPSKFRDMLNYSDPNGNTIVHIVAGRRFRKVLRIMDGYLVNMIDANKDGKFPSDLYKTKDIHNIFNKIEKH</sequence>
<evidence type="ECO:0008006" key="3">
    <source>
        <dbReference type="Google" id="ProtNLM"/>
    </source>
</evidence>
<dbReference type="KEGG" id="vg:80518601"/>
<evidence type="ECO:0000256" key="1">
    <source>
        <dbReference type="SAM" id="MobiDB-lite"/>
    </source>
</evidence>
<evidence type="ECO:0000313" key="2">
    <source>
        <dbReference type="EMBL" id="QKU35180.1"/>
    </source>
</evidence>
<feature type="compositionally biased region" description="Polar residues" evidence="1">
    <location>
        <begin position="26"/>
        <end position="44"/>
    </location>
</feature>
<protein>
    <recommendedName>
        <fullName evidence="3">Ankyrin repeat protein</fullName>
    </recommendedName>
</protein>
<reference evidence="2" key="1">
    <citation type="submission" date="2017-01" db="EMBL/GenBank/DDBJ databases">
        <authorList>
            <person name="Assis F.L."/>
            <person name="Abrahao J.S."/>
            <person name="Silva L."/>
            <person name="Khalil J.B."/>
            <person name="Rodrigues R."/>
            <person name="Silva L.S."/>
            <person name="Arantes T."/>
            <person name="Boratto P."/>
            <person name="Andrade M."/>
            <person name="Kroon E.G."/>
            <person name="Ribeiro B."/>
            <person name="Bergier I."/>
            <person name="Seligmann H."/>
            <person name="Ghigo E."/>
            <person name="Colson P."/>
            <person name="Levasseur A."/>
            <person name="Raoult D."/>
            <person name="Scola B.L."/>
        </authorList>
    </citation>
    <scope>NUCLEOTIDE SEQUENCE</scope>
    <source>
        <strain evidence="2">Soda lake</strain>
    </source>
</reference>
<reference evidence="2" key="2">
    <citation type="journal article" date="2018" name="Nat. Commun.">
        <title>Tailed giant Tupanvirus possesses the most complete translational apparatus of the known virosphere.</title>
        <authorList>
            <person name="Abrahao J."/>
            <person name="Silva L."/>
            <person name="Silva L.S."/>
            <person name="Khalil J.Y.B."/>
            <person name="Rodrigues R."/>
            <person name="Arantes T."/>
            <person name="Assis F."/>
            <person name="Boratto P."/>
            <person name="Andrade M."/>
            <person name="Kroon E.G."/>
            <person name="Ribeiro B."/>
            <person name="Bergier I."/>
            <person name="Seligmann H."/>
            <person name="Ghigo E."/>
            <person name="Colson P."/>
            <person name="Levasseur A."/>
            <person name="Kroemer G."/>
            <person name="Raoult D."/>
            <person name="La Scola B."/>
        </authorList>
    </citation>
    <scope>NUCLEOTIDE SEQUENCE [LARGE SCALE GENOMIC DNA]</scope>
    <source>
        <strain evidence="2">Soda lake</strain>
    </source>
</reference>
<proteinExistence type="predicted"/>
<name>A0A6N1NME9_9VIRU</name>
<dbReference type="SUPFAM" id="SSF48403">
    <property type="entry name" value="Ankyrin repeat"/>
    <property type="match status" value="1"/>
</dbReference>
<feature type="region of interest" description="Disordered" evidence="1">
    <location>
        <begin position="24"/>
        <end position="44"/>
    </location>
</feature>
<dbReference type="InterPro" id="IPR036770">
    <property type="entry name" value="Ankyrin_rpt-contain_sf"/>
</dbReference>
<accession>A0A6N1NME9</accession>